<keyword evidence="5" id="KW-0408">Iron</keyword>
<dbReference type="PANTHER" id="PTHR30352">
    <property type="entry name" value="PYRUVATE FORMATE-LYASE-ACTIVATING ENZYME"/>
    <property type="match status" value="1"/>
</dbReference>
<dbReference type="SFLD" id="SFLDS00029">
    <property type="entry name" value="Radical_SAM"/>
    <property type="match status" value="1"/>
</dbReference>
<evidence type="ECO:0000256" key="1">
    <source>
        <dbReference type="ARBA" id="ARBA00001966"/>
    </source>
</evidence>
<dbReference type="Gene3D" id="3.20.20.70">
    <property type="entry name" value="Aldolase class I"/>
    <property type="match status" value="1"/>
</dbReference>
<keyword evidence="2" id="KW-0004">4Fe-4S</keyword>
<dbReference type="SFLD" id="SFLDG01109">
    <property type="entry name" value="Uncharacterised_Radical_SAM_Su"/>
    <property type="match status" value="1"/>
</dbReference>
<dbReference type="InterPro" id="IPR007197">
    <property type="entry name" value="rSAM"/>
</dbReference>
<dbReference type="CDD" id="cd01335">
    <property type="entry name" value="Radical_SAM"/>
    <property type="match status" value="1"/>
</dbReference>
<dbReference type="PANTHER" id="PTHR30352:SF5">
    <property type="entry name" value="PYRUVATE FORMATE-LYASE 1-ACTIVATING ENZYME"/>
    <property type="match status" value="1"/>
</dbReference>
<sequence length="415" mass="45329">MYRLLFANEQGELRDHPTWGMVGRSGLSFIEPLPEEMIPLPEGATLTLVPFSTPVGIDEQGHFAPLHSSPFDDQERVYQVGALLPQGFTRLLLPGFTGGNESAPLLGYTAVGVMDGQFYVAAAQTDEHHKWHPKFFNTEALPGKVARLSAIFKDNRIIQQLAKCALDYGCFTAQNIFYRRWEAGIPVSPVCNAGCLGCISLQESECCPSPQERIDFVPTSDEAARLMIYHLAGSRGEIISFGQGCEGEPSLQAEVIAKAIEQVRKETSRGTININTNAGYTEGIKKLCSSGLDSMRVSLISAVEECYQAYYRPKNYSLANVKESLSFGAADGVLTSLNLLAFPGFTDTEPELEALISMARETQLSIIQLRNLNIDPGVLFAKIKPDGEPLGMLTAIEILREELPGVTIGSYSKPV</sequence>
<dbReference type="Pfam" id="PF04055">
    <property type="entry name" value="Radical_SAM"/>
    <property type="match status" value="1"/>
</dbReference>
<dbReference type="GO" id="GO:0046872">
    <property type="term" value="F:metal ion binding"/>
    <property type="evidence" value="ECO:0007669"/>
    <property type="project" value="UniProtKB-KW"/>
</dbReference>
<organism evidence="8 9">
    <name type="scientific">Metallumcola ferriviriculae</name>
    <dbReference type="NCBI Taxonomy" id="3039180"/>
    <lineage>
        <taxon>Bacteria</taxon>
        <taxon>Bacillati</taxon>
        <taxon>Bacillota</taxon>
        <taxon>Clostridia</taxon>
        <taxon>Neomoorellales</taxon>
        <taxon>Desulfitibacteraceae</taxon>
        <taxon>Metallumcola</taxon>
    </lineage>
</organism>
<evidence type="ECO:0000313" key="9">
    <source>
        <dbReference type="Proteomes" id="UP001329915"/>
    </source>
</evidence>
<dbReference type="Proteomes" id="UP001329915">
    <property type="component" value="Chromosome"/>
</dbReference>
<keyword evidence="4" id="KW-0479">Metal-binding</keyword>
<evidence type="ECO:0000259" key="7">
    <source>
        <dbReference type="Pfam" id="PF04055"/>
    </source>
</evidence>
<keyword evidence="3" id="KW-0949">S-adenosyl-L-methionine</keyword>
<reference evidence="8 9" key="1">
    <citation type="submission" date="2023-04" db="EMBL/GenBank/DDBJ databases">
        <authorList>
            <person name="Hsu D."/>
        </authorList>
    </citation>
    <scope>NUCLEOTIDE SEQUENCE [LARGE SCALE GENOMIC DNA]</scope>
    <source>
        <strain evidence="8 9">MK1</strain>
    </source>
</reference>
<dbReference type="RefSeq" id="WP_366923687.1">
    <property type="nucleotide sequence ID" value="NZ_CP121694.1"/>
</dbReference>
<dbReference type="InterPro" id="IPR034457">
    <property type="entry name" value="Organic_radical-activating"/>
</dbReference>
<evidence type="ECO:0000256" key="2">
    <source>
        <dbReference type="ARBA" id="ARBA00022485"/>
    </source>
</evidence>
<evidence type="ECO:0000256" key="4">
    <source>
        <dbReference type="ARBA" id="ARBA00022723"/>
    </source>
</evidence>
<gene>
    <name evidence="8" type="ORF">MFMK1_000599</name>
</gene>
<evidence type="ECO:0000256" key="5">
    <source>
        <dbReference type="ARBA" id="ARBA00023004"/>
    </source>
</evidence>
<dbReference type="AlphaFoldDB" id="A0AAU0ULQ7"/>
<proteinExistence type="predicted"/>
<dbReference type="GO" id="GO:0051539">
    <property type="term" value="F:4 iron, 4 sulfur cluster binding"/>
    <property type="evidence" value="ECO:0007669"/>
    <property type="project" value="UniProtKB-KW"/>
</dbReference>
<name>A0AAU0ULQ7_9FIRM</name>
<protein>
    <submittedName>
        <fullName evidence="8">Radical SAM protein</fullName>
    </submittedName>
</protein>
<keyword evidence="6" id="KW-0411">Iron-sulfur</keyword>
<dbReference type="KEGG" id="dbc:MFMK1_000599"/>
<evidence type="ECO:0000313" key="8">
    <source>
        <dbReference type="EMBL" id="WRO20809.1"/>
    </source>
</evidence>
<feature type="domain" description="Radical SAM core" evidence="7">
    <location>
        <begin position="185"/>
        <end position="350"/>
    </location>
</feature>
<dbReference type="InterPro" id="IPR058240">
    <property type="entry name" value="rSAM_sf"/>
</dbReference>
<dbReference type="EMBL" id="CP121694">
    <property type="protein sequence ID" value="WRO20809.1"/>
    <property type="molecule type" value="Genomic_DNA"/>
</dbReference>
<evidence type="ECO:0000256" key="3">
    <source>
        <dbReference type="ARBA" id="ARBA00022691"/>
    </source>
</evidence>
<keyword evidence="9" id="KW-1185">Reference proteome</keyword>
<comment type="cofactor">
    <cofactor evidence="1">
        <name>[4Fe-4S] cluster</name>
        <dbReference type="ChEBI" id="CHEBI:49883"/>
    </cofactor>
</comment>
<accession>A0AAU0ULQ7</accession>
<dbReference type="SUPFAM" id="SSF102114">
    <property type="entry name" value="Radical SAM enzymes"/>
    <property type="match status" value="1"/>
</dbReference>
<evidence type="ECO:0000256" key="6">
    <source>
        <dbReference type="ARBA" id="ARBA00023014"/>
    </source>
</evidence>
<dbReference type="InterPro" id="IPR013785">
    <property type="entry name" value="Aldolase_TIM"/>
</dbReference>
<dbReference type="GO" id="GO:0003824">
    <property type="term" value="F:catalytic activity"/>
    <property type="evidence" value="ECO:0007669"/>
    <property type="project" value="InterPro"/>
</dbReference>